<evidence type="ECO:0000256" key="10">
    <source>
        <dbReference type="ARBA" id="ARBA00023268"/>
    </source>
</evidence>
<dbReference type="InterPro" id="IPR050396">
    <property type="entry name" value="Glycosyltr_51/Transpeptidase"/>
</dbReference>
<reference evidence="16 17" key="1">
    <citation type="journal article" date="2023" name="Cell">
        <title>Genetic manipulation of Patescibacteria provides mechanistic insights into microbial dark matter and the epibiotic lifestyle.</title>
        <authorList>
            <person name="Wang Y."/>
            <person name="Gallagher L.A."/>
            <person name="Andrade P.A."/>
            <person name="Liu A."/>
            <person name="Humphreys I.R."/>
            <person name="Turkarslan S."/>
            <person name="Cutler K.J."/>
            <person name="Arrieta-Ortiz M.L."/>
            <person name="Li Y."/>
            <person name="Radey M.C."/>
            <person name="McLean J.S."/>
            <person name="Cong Q."/>
            <person name="Baker D."/>
            <person name="Baliga N.S."/>
            <person name="Peterson S.B."/>
            <person name="Mougous J.D."/>
        </authorList>
    </citation>
    <scope>NUCLEOTIDE SEQUENCE [LARGE SCALE GENOMIC DNA]</scope>
    <source>
        <strain evidence="16 17">ML1</strain>
    </source>
</reference>
<evidence type="ECO:0000256" key="3">
    <source>
        <dbReference type="ARBA" id="ARBA00022645"/>
    </source>
</evidence>
<evidence type="ECO:0000256" key="14">
    <source>
        <dbReference type="SAM" id="Phobius"/>
    </source>
</evidence>
<comment type="catalytic activity">
    <reaction evidence="13">
        <text>[GlcNAc-(1-&gt;4)-Mur2Ac(oyl-L-Ala-gamma-D-Glu-L-Lys-D-Ala-D-Ala)](n)-di-trans,octa-cis-undecaprenyl diphosphate + beta-D-GlcNAc-(1-&gt;4)-Mur2Ac(oyl-L-Ala-gamma-D-Glu-L-Lys-D-Ala-D-Ala)-di-trans,octa-cis-undecaprenyl diphosphate = [GlcNAc-(1-&gt;4)-Mur2Ac(oyl-L-Ala-gamma-D-Glu-L-Lys-D-Ala-D-Ala)](n+1)-di-trans,octa-cis-undecaprenyl diphosphate + di-trans,octa-cis-undecaprenyl diphosphate + H(+)</text>
        <dbReference type="Rhea" id="RHEA:23708"/>
        <dbReference type="Rhea" id="RHEA-COMP:9602"/>
        <dbReference type="Rhea" id="RHEA-COMP:9603"/>
        <dbReference type="ChEBI" id="CHEBI:15378"/>
        <dbReference type="ChEBI" id="CHEBI:58405"/>
        <dbReference type="ChEBI" id="CHEBI:60033"/>
        <dbReference type="ChEBI" id="CHEBI:78435"/>
        <dbReference type="EC" id="2.4.99.28"/>
    </reaction>
</comment>
<proteinExistence type="predicted"/>
<keyword evidence="7" id="KW-0133">Cell shape</keyword>
<accession>A0ABY8WXZ4</accession>
<dbReference type="PANTHER" id="PTHR32282">
    <property type="entry name" value="BINDING PROTEIN TRANSPEPTIDASE, PUTATIVE-RELATED"/>
    <property type="match status" value="1"/>
</dbReference>
<protein>
    <recommendedName>
        <fullName evidence="12">peptidoglycan glycosyltransferase</fullName>
        <ecNumber evidence="12">2.4.99.28</ecNumber>
    </recommendedName>
</protein>
<dbReference type="InterPro" id="IPR036950">
    <property type="entry name" value="PBP_transglycosylase"/>
</dbReference>
<evidence type="ECO:0000256" key="4">
    <source>
        <dbReference type="ARBA" id="ARBA00022670"/>
    </source>
</evidence>
<dbReference type="Pfam" id="PF00912">
    <property type="entry name" value="Transgly"/>
    <property type="match status" value="1"/>
</dbReference>
<keyword evidence="4" id="KW-0645">Protease</keyword>
<dbReference type="InterPro" id="IPR023346">
    <property type="entry name" value="Lysozyme-like_dom_sf"/>
</dbReference>
<evidence type="ECO:0000256" key="12">
    <source>
        <dbReference type="ARBA" id="ARBA00044770"/>
    </source>
</evidence>
<evidence type="ECO:0000256" key="6">
    <source>
        <dbReference type="ARBA" id="ARBA00022679"/>
    </source>
</evidence>
<dbReference type="EC" id="2.4.99.28" evidence="12"/>
<keyword evidence="10" id="KW-0511">Multifunctional enzyme</keyword>
<feature type="domain" description="Glycosyl transferase family 51" evidence="15">
    <location>
        <begin position="144"/>
        <end position="315"/>
    </location>
</feature>
<evidence type="ECO:0000256" key="13">
    <source>
        <dbReference type="ARBA" id="ARBA00049902"/>
    </source>
</evidence>
<comment type="subcellular location">
    <subcellularLocation>
        <location evidence="1">Cell membrane</location>
    </subcellularLocation>
</comment>
<evidence type="ECO:0000313" key="17">
    <source>
        <dbReference type="Proteomes" id="UP001177295"/>
    </source>
</evidence>
<evidence type="ECO:0000256" key="11">
    <source>
        <dbReference type="ARBA" id="ARBA00023316"/>
    </source>
</evidence>
<organism evidence="16 17">
    <name type="scientific">Candidatus Southlakia epibionticum</name>
    <dbReference type="NCBI Taxonomy" id="3043284"/>
    <lineage>
        <taxon>Bacteria</taxon>
        <taxon>Candidatus Saccharimonadota</taxon>
        <taxon>Candidatus Saccharimonadia</taxon>
        <taxon>Candidatus Saccharimonadales</taxon>
        <taxon>Candidatus Saccharimonadaceae</taxon>
        <taxon>Candidatus Southlakia</taxon>
    </lineage>
</organism>
<evidence type="ECO:0000256" key="1">
    <source>
        <dbReference type="ARBA" id="ARBA00004236"/>
    </source>
</evidence>
<dbReference type="SUPFAM" id="SSF53955">
    <property type="entry name" value="Lysozyme-like"/>
    <property type="match status" value="1"/>
</dbReference>
<dbReference type="SUPFAM" id="SSF56601">
    <property type="entry name" value="beta-lactamase/transpeptidase-like"/>
    <property type="match status" value="1"/>
</dbReference>
<keyword evidence="5" id="KW-0328">Glycosyltransferase</keyword>
<dbReference type="EMBL" id="CP124550">
    <property type="protein sequence ID" value="WIO46127.1"/>
    <property type="molecule type" value="Genomic_DNA"/>
</dbReference>
<keyword evidence="17" id="KW-1185">Reference proteome</keyword>
<keyword evidence="6" id="KW-0808">Transferase</keyword>
<dbReference type="Proteomes" id="UP001177295">
    <property type="component" value="Chromosome"/>
</dbReference>
<dbReference type="InterPro" id="IPR001264">
    <property type="entry name" value="Glyco_trans_51"/>
</dbReference>
<dbReference type="PANTHER" id="PTHR32282:SF11">
    <property type="entry name" value="PENICILLIN-BINDING PROTEIN 1B"/>
    <property type="match status" value="1"/>
</dbReference>
<gene>
    <name evidence="16" type="ORF">SEML1_0508</name>
</gene>
<evidence type="ECO:0000256" key="5">
    <source>
        <dbReference type="ARBA" id="ARBA00022676"/>
    </source>
</evidence>
<evidence type="ECO:0000313" key="16">
    <source>
        <dbReference type="EMBL" id="WIO46127.1"/>
    </source>
</evidence>
<evidence type="ECO:0000256" key="9">
    <source>
        <dbReference type="ARBA" id="ARBA00023136"/>
    </source>
</evidence>
<evidence type="ECO:0000256" key="7">
    <source>
        <dbReference type="ARBA" id="ARBA00022960"/>
    </source>
</evidence>
<dbReference type="Gene3D" id="3.40.710.10">
    <property type="entry name" value="DD-peptidase/beta-lactamase superfamily"/>
    <property type="match status" value="1"/>
</dbReference>
<keyword evidence="2" id="KW-1003">Cell membrane</keyword>
<dbReference type="InterPro" id="IPR012338">
    <property type="entry name" value="Beta-lactam/transpept-like"/>
</dbReference>
<name>A0ABY8WXZ4_9BACT</name>
<keyword evidence="9 14" id="KW-0472">Membrane</keyword>
<keyword evidence="8" id="KW-0573">Peptidoglycan synthesis</keyword>
<feature type="transmembrane region" description="Helical" evidence="14">
    <location>
        <begin position="81"/>
        <end position="104"/>
    </location>
</feature>
<keyword evidence="14" id="KW-0812">Transmembrane</keyword>
<evidence type="ECO:0000256" key="8">
    <source>
        <dbReference type="ARBA" id="ARBA00022984"/>
    </source>
</evidence>
<evidence type="ECO:0000256" key="2">
    <source>
        <dbReference type="ARBA" id="ARBA00022475"/>
    </source>
</evidence>
<dbReference type="Gene3D" id="1.10.3810.10">
    <property type="entry name" value="Biosynthetic peptidoglycan transglycosylase-like"/>
    <property type="match status" value="1"/>
</dbReference>
<keyword evidence="14" id="KW-1133">Transmembrane helix</keyword>
<keyword evidence="3" id="KW-0378">Hydrolase</keyword>
<sequence length="912" mass="99062">MEGNIAYGKKITVGKKQGPTKKGVSVYSNLARKRQVKKDAKARKKAEYLATLPKHPLKRLLYRLHPKRVAKYWFSRQGLFMFLKIIGVCMLLLVLAGTALFAYFRKDLDQINPDTLSQRVRTTVTKYYDRNNKLLWEDKGDGDYTLVVDHKNIAPCMDQATVAIEDKDFYKHGGISISGIMRALLSNAQGNAVQGGSTLTQQLIKQVFFRDEAAKRGLAGIPRKIKEIILAVEVERMYSKDQILGLYLNESPYGGRRNGVESAAQTYFGKSSKDLNLSECALLAAIPNNPSAYNPYNIAGRNALLARQRKVIDNMVEMKYISKEQANQAKSVAIMDTVKPLADQYSNVKAPHFVQMVKEQLEGELGKTIVGEGGLTVKTTLDIDVQNLLESNMTAMFNGSMTSRDCNYRNCPNHAGFTNGAAAIEDTKTGQLLALMGSRDFNYTGFGQDNAAKAFIQPGSSIKPFVYAQLFSDQGSGKQNYGSGSTLTDTKTTFPGNYTPQNADNKFQNNINIRQALDRSRNIPAVKAMAINEQNNSGSTWSLIRAAGNKYYCTNGADAQAGLSSALGSCGTRLIDHVNAYSTLSRQGVYMPQTSIIKVTNSNGETLKEYKASSKQVINPQAAYIVTDILGDAKARAGLGWNQDYLPALTGIGVHAAVKTGTSNGEKNGKVASKDIWAAGYTPNLSMAVWFGNSDTSVLKSGNSLIPAMFFDKTMAAVSKSYADQKKLALSDWYTAPSGIQNIKGELFPSYYNKSTGTSTAKMTFDKVSKKKATSCTPEDAKIEIGVIKAKDDFTKKEIITSTDSSYDANADDDAHQCDDAKPTVSVSTTSSGTVSVTYTHGRYTLQSIELLSGSTVVASKQVDSNGTWTLSPTDLASATSGTITAKVTDVGYYTATNSTSYQKSSSSSSGS</sequence>
<keyword evidence="3" id="KW-0121">Carboxypeptidase</keyword>
<keyword evidence="11" id="KW-0961">Cell wall biogenesis/degradation</keyword>
<evidence type="ECO:0000259" key="15">
    <source>
        <dbReference type="Pfam" id="PF00912"/>
    </source>
</evidence>